<proteinExistence type="predicted"/>
<dbReference type="Proteomes" id="UP001552299">
    <property type="component" value="Unassembled WGS sequence"/>
</dbReference>
<name>A0ABD0URL1_DENTH</name>
<accession>A0ABD0URL1</accession>
<protein>
    <submittedName>
        <fullName evidence="1">Uncharacterized protein</fullName>
    </submittedName>
</protein>
<sequence length="112" mass="12894">MLNLSNLTHSRLIVCQHSLQLAKDHSTIIVISCDARRVWFGANLWCDYDFESYPKRNLNIVKGSKWLLRQLSTIEFSGGLVAIHLSSQLHPMPGSFESDFDDFFLEHALSWK</sequence>
<gene>
    <name evidence="1" type="ORF">M5K25_015813</name>
</gene>
<evidence type="ECO:0000313" key="1">
    <source>
        <dbReference type="EMBL" id="KAL0915400.1"/>
    </source>
</evidence>
<organism evidence="1 2">
    <name type="scientific">Dendrobium thyrsiflorum</name>
    <name type="common">Pinecone-like raceme dendrobium</name>
    <name type="synonym">Orchid</name>
    <dbReference type="NCBI Taxonomy" id="117978"/>
    <lineage>
        <taxon>Eukaryota</taxon>
        <taxon>Viridiplantae</taxon>
        <taxon>Streptophyta</taxon>
        <taxon>Embryophyta</taxon>
        <taxon>Tracheophyta</taxon>
        <taxon>Spermatophyta</taxon>
        <taxon>Magnoliopsida</taxon>
        <taxon>Liliopsida</taxon>
        <taxon>Asparagales</taxon>
        <taxon>Orchidaceae</taxon>
        <taxon>Epidendroideae</taxon>
        <taxon>Malaxideae</taxon>
        <taxon>Dendrobiinae</taxon>
        <taxon>Dendrobium</taxon>
    </lineage>
</organism>
<dbReference type="AlphaFoldDB" id="A0ABD0URL1"/>
<comment type="caution">
    <text evidence="1">The sequence shown here is derived from an EMBL/GenBank/DDBJ whole genome shotgun (WGS) entry which is preliminary data.</text>
</comment>
<dbReference type="EMBL" id="JANQDX010000012">
    <property type="protein sequence ID" value="KAL0915400.1"/>
    <property type="molecule type" value="Genomic_DNA"/>
</dbReference>
<evidence type="ECO:0000313" key="2">
    <source>
        <dbReference type="Proteomes" id="UP001552299"/>
    </source>
</evidence>
<reference evidence="1 2" key="1">
    <citation type="journal article" date="2024" name="Plant Biotechnol. J.">
        <title>Dendrobium thyrsiflorum genome and its molecular insights into genes involved in important horticultural traits.</title>
        <authorList>
            <person name="Chen B."/>
            <person name="Wang J.Y."/>
            <person name="Zheng P.J."/>
            <person name="Li K.L."/>
            <person name="Liang Y.M."/>
            <person name="Chen X.F."/>
            <person name="Zhang C."/>
            <person name="Zhao X."/>
            <person name="He X."/>
            <person name="Zhang G.Q."/>
            <person name="Liu Z.J."/>
            <person name="Xu Q."/>
        </authorList>
    </citation>
    <scope>NUCLEOTIDE SEQUENCE [LARGE SCALE GENOMIC DNA]</scope>
    <source>
        <strain evidence="1">GZMU011</strain>
    </source>
</reference>
<keyword evidence="2" id="KW-1185">Reference proteome</keyword>